<evidence type="ECO:0000313" key="1">
    <source>
        <dbReference type="EMBL" id="QQP87928.1"/>
    </source>
</evidence>
<evidence type="ECO:0000313" key="2">
    <source>
        <dbReference type="Proteomes" id="UP000595197"/>
    </source>
</evidence>
<evidence type="ECO:0008006" key="3">
    <source>
        <dbReference type="Google" id="ProtNLM"/>
    </source>
</evidence>
<organism evidence="1 2">
    <name type="scientific">Skermanella cutis</name>
    <dbReference type="NCBI Taxonomy" id="2775420"/>
    <lineage>
        <taxon>Bacteria</taxon>
        <taxon>Pseudomonadati</taxon>
        <taxon>Pseudomonadota</taxon>
        <taxon>Alphaproteobacteria</taxon>
        <taxon>Rhodospirillales</taxon>
        <taxon>Azospirillaceae</taxon>
        <taxon>Skermanella</taxon>
    </lineage>
</organism>
<keyword evidence="2" id="KW-1185">Reference proteome</keyword>
<dbReference type="RefSeq" id="WP_201072166.1">
    <property type="nucleotide sequence ID" value="NZ_CP067420.1"/>
</dbReference>
<name>A0ABX7B0S4_9PROT</name>
<dbReference type="Proteomes" id="UP000595197">
    <property type="component" value="Chromosome"/>
</dbReference>
<protein>
    <recommendedName>
        <fullName evidence="3">EAL domain-containing protein</fullName>
    </recommendedName>
</protein>
<sequence length="446" mass="47705">MAASEIIGRITTGLYSLLAEDERPAPPPAGAAPAASSAPMGCSSPSDFTVELARLLAGNPKATAGRIHLIGLEPIRARLGDRWPRLQDGIHLLASKAISQHLAPDDVFCRYGALDYLIAFAHLGPEAARLKSVAIAQSLYRHFLGDEDLDGIVIRSAVGRLDGSVVFEEQSLQDILGAMATGLGPLAAQPNPALGLNRPGRDLRLDWRYRPVLDRRHNVLSTWCCIPVTRPAAGPPVEGYAVLGGDAGAHRFAELDRMTLGHALADLDDLLANRFSVFVNAPVHFESLCARSTRSGILDLLNGTDSTIRRFLVLEMYGVPGDISRTRLLDLAGMLRPFCRSILLAADPQARGIVHARECGLHGVSFDLSGGPCTGFSGTFDRTCRALEHAGTRVALVGIQTIEQARAAASAGVTYLGGPRIGPPAEVPANMVRYDWNDLLAERCTH</sequence>
<dbReference type="EMBL" id="CP067420">
    <property type="protein sequence ID" value="QQP87928.1"/>
    <property type="molecule type" value="Genomic_DNA"/>
</dbReference>
<accession>A0ABX7B0S4</accession>
<reference evidence="1" key="1">
    <citation type="submission" date="2021-02" db="EMBL/GenBank/DDBJ databases">
        <title>Skermanella TT6 skin isolate.</title>
        <authorList>
            <person name="Lee K."/>
            <person name="Ganzorig M."/>
        </authorList>
    </citation>
    <scope>NUCLEOTIDE SEQUENCE</scope>
    <source>
        <strain evidence="1">TT6</strain>
    </source>
</reference>
<proteinExistence type="predicted"/>
<gene>
    <name evidence="1" type="ORF">IGS68_17845</name>
</gene>